<sequence length="169" mass="18650">MDTTAPLLPGSNRRRTFLLQPSSPPAEWLVTPLEPMHGVVALDTLVFELRETLIGKYGEDSELIYDLDDQVDEKGMSNEIAGRIGDLVKTRGPPPEVLLKLRKEEPVVVEIQDGGLSSESALKDALGIKDFKIDLSKTGELDQILNVEIHILPLYVQALDSDGIDKHLI</sequence>
<keyword evidence="2" id="KW-1185">Reference proteome</keyword>
<dbReference type="AlphaFoldDB" id="A0A8J5RHU7"/>
<dbReference type="Proteomes" id="UP000729402">
    <property type="component" value="Unassembled WGS sequence"/>
</dbReference>
<protein>
    <submittedName>
        <fullName evidence="1">Uncharacterized protein</fullName>
    </submittedName>
</protein>
<evidence type="ECO:0000313" key="2">
    <source>
        <dbReference type="Proteomes" id="UP000729402"/>
    </source>
</evidence>
<dbReference type="OrthoDB" id="1906957at2759"/>
<dbReference type="GO" id="GO:0005739">
    <property type="term" value="C:mitochondrion"/>
    <property type="evidence" value="ECO:0007669"/>
    <property type="project" value="TreeGrafter"/>
</dbReference>
<organism evidence="1 2">
    <name type="scientific">Zizania palustris</name>
    <name type="common">Northern wild rice</name>
    <dbReference type="NCBI Taxonomy" id="103762"/>
    <lineage>
        <taxon>Eukaryota</taxon>
        <taxon>Viridiplantae</taxon>
        <taxon>Streptophyta</taxon>
        <taxon>Embryophyta</taxon>
        <taxon>Tracheophyta</taxon>
        <taxon>Spermatophyta</taxon>
        <taxon>Magnoliopsida</taxon>
        <taxon>Liliopsida</taxon>
        <taxon>Poales</taxon>
        <taxon>Poaceae</taxon>
        <taxon>BOP clade</taxon>
        <taxon>Oryzoideae</taxon>
        <taxon>Oryzeae</taxon>
        <taxon>Zizaniinae</taxon>
        <taxon>Zizania</taxon>
    </lineage>
</organism>
<reference evidence="1" key="1">
    <citation type="journal article" date="2021" name="bioRxiv">
        <title>Whole Genome Assembly and Annotation of Northern Wild Rice, Zizania palustris L., Supports a Whole Genome Duplication in the Zizania Genus.</title>
        <authorList>
            <person name="Haas M."/>
            <person name="Kono T."/>
            <person name="Macchietto M."/>
            <person name="Millas R."/>
            <person name="McGilp L."/>
            <person name="Shao M."/>
            <person name="Duquette J."/>
            <person name="Hirsch C.N."/>
            <person name="Kimball J."/>
        </authorList>
    </citation>
    <scope>NUCLEOTIDE SEQUENCE</scope>
    <source>
        <tissue evidence="1">Fresh leaf tissue</tissue>
    </source>
</reference>
<dbReference type="PANTHER" id="PTHR11476">
    <property type="entry name" value="HISTIDYL-TRNA SYNTHETASE"/>
    <property type="match status" value="1"/>
</dbReference>
<name>A0A8J5RHU7_ZIZPA</name>
<dbReference type="GO" id="GO:0006427">
    <property type="term" value="P:histidyl-tRNA aminoacylation"/>
    <property type="evidence" value="ECO:0007669"/>
    <property type="project" value="TreeGrafter"/>
</dbReference>
<dbReference type="GO" id="GO:0004821">
    <property type="term" value="F:histidine-tRNA ligase activity"/>
    <property type="evidence" value="ECO:0007669"/>
    <property type="project" value="TreeGrafter"/>
</dbReference>
<reference evidence="1" key="2">
    <citation type="submission" date="2021-02" db="EMBL/GenBank/DDBJ databases">
        <authorList>
            <person name="Kimball J.A."/>
            <person name="Haas M.W."/>
            <person name="Macchietto M."/>
            <person name="Kono T."/>
            <person name="Duquette J."/>
            <person name="Shao M."/>
        </authorList>
    </citation>
    <scope>NUCLEOTIDE SEQUENCE</scope>
    <source>
        <tissue evidence="1">Fresh leaf tissue</tissue>
    </source>
</reference>
<dbReference type="PANTHER" id="PTHR11476:SF7">
    <property type="entry name" value="HISTIDINE--TRNA LIGASE"/>
    <property type="match status" value="1"/>
</dbReference>
<dbReference type="GO" id="GO:0005829">
    <property type="term" value="C:cytosol"/>
    <property type="evidence" value="ECO:0007669"/>
    <property type="project" value="TreeGrafter"/>
</dbReference>
<dbReference type="GO" id="GO:0003723">
    <property type="term" value="F:RNA binding"/>
    <property type="evidence" value="ECO:0007669"/>
    <property type="project" value="TreeGrafter"/>
</dbReference>
<evidence type="ECO:0000313" key="1">
    <source>
        <dbReference type="EMBL" id="KAG8047092.1"/>
    </source>
</evidence>
<gene>
    <name evidence="1" type="ORF">GUJ93_ZPchr0008g11499</name>
</gene>
<comment type="caution">
    <text evidence="1">The sequence shown here is derived from an EMBL/GenBank/DDBJ whole genome shotgun (WGS) entry which is preliminary data.</text>
</comment>
<proteinExistence type="predicted"/>
<dbReference type="EMBL" id="JAAALK010000290">
    <property type="protein sequence ID" value="KAG8047092.1"/>
    <property type="molecule type" value="Genomic_DNA"/>
</dbReference>
<dbReference type="GO" id="GO:0032543">
    <property type="term" value="P:mitochondrial translation"/>
    <property type="evidence" value="ECO:0007669"/>
    <property type="project" value="TreeGrafter"/>
</dbReference>
<accession>A0A8J5RHU7</accession>